<evidence type="ECO:0000313" key="1">
    <source>
        <dbReference type="EMBL" id="KKK90499.1"/>
    </source>
</evidence>
<gene>
    <name evidence="1" type="ORF">LCGC14_2722380</name>
</gene>
<dbReference type="EMBL" id="LAZR01049075">
    <property type="protein sequence ID" value="KKK90499.1"/>
    <property type="molecule type" value="Genomic_DNA"/>
</dbReference>
<dbReference type="SUPFAM" id="SSF158494">
    <property type="entry name" value="PG0775 C-terminal domain-like"/>
    <property type="match status" value="1"/>
</dbReference>
<organism evidence="1">
    <name type="scientific">marine sediment metagenome</name>
    <dbReference type="NCBI Taxonomy" id="412755"/>
    <lineage>
        <taxon>unclassified sequences</taxon>
        <taxon>metagenomes</taxon>
        <taxon>ecological metagenomes</taxon>
    </lineage>
</organism>
<comment type="caution">
    <text evidence="1">The sequence shown here is derived from an EMBL/GenBank/DDBJ whole genome shotgun (WGS) entry which is preliminary data.</text>
</comment>
<name>A0A0F9BIV9_9ZZZZ</name>
<dbReference type="InterPro" id="IPR036797">
    <property type="entry name" value="Acyl-CoA_dehydrogenase_C_sf"/>
</dbReference>
<dbReference type="AlphaFoldDB" id="A0A0F9BIV9"/>
<dbReference type="Gene3D" id="1.20.120.470">
    <property type="entry name" value="Acyl-CoA dehydrogenase, C-terminal domain"/>
    <property type="match status" value="1"/>
</dbReference>
<protein>
    <submittedName>
        <fullName evidence="1">Uncharacterized protein</fullName>
    </submittedName>
</protein>
<proteinExistence type="predicted"/>
<reference evidence="1" key="1">
    <citation type="journal article" date="2015" name="Nature">
        <title>Complex archaea that bridge the gap between prokaryotes and eukaryotes.</title>
        <authorList>
            <person name="Spang A."/>
            <person name="Saw J.H."/>
            <person name="Jorgensen S.L."/>
            <person name="Zaremba-Niedzwiedzka K."/>
            <person name="Martijn J."/>
            <person name="Lind A.E."/>
            <person name="van Eijk R."/>
            <person name="Schleper C."/>
            <person name="Guy L."/>
            <person name="Ettema T.J."/>
        </authorList>
    </citation>
    <scope>NUCLEOTIDE SEQUENCE</scope>
</reference>
<accession>A0A0F9BIV9</accession>
<sequence length="155" mass="17589">MNEALRSPFNVEDREFYETVEEIAVAFGRGDLTKTEAQGEQLHFRIGSYRVRAMVSEITQGLATLDECIEFVKAQPGIQYRDLYARKLVDIAVYLIIASLLADQATVSEKKLAVAKYWLSWRMPEIRMFKEQICSGEDAVVHDFEVLAGPVPVLD</sequence>